<evidence type="ECO:0000313" key="3">
    <source>
        <dbReference type="Proteomes" id="UP000443000"/>
    </source>
</evidence>
<dbReference type="Proteomes" id="UP000713985">
    <property type="component" value="Unassembled WGS sequence"/>
</dbReference>
<accession>A0A6G1W955</accession>
<name>A0A6G1W955_9PSED</name>
<dbReference type="EMBL" id="WIWP01000036">
    <property type="protein sequence ID" value="MQT27531.1"/>
    <property type="molecule type" value="Genomic_DNA"/>
</dbReference>
<reference evidence="3 4" key="1">
    <citation type="submission" date="2019-10" db="EMBL/GenBank/DDBJ databases">
        <title>Evaluation of single-gene subtyping targets for Pseudomonas.</title>
        <authorList>
            <person name="Reichler S.J."/>
            <person name="Orsi R.H."/>
            <person name="Wiedmann M."/>
            <person name="Martin N.H."/>
            <person name="Murphy S.I."/>
        </authorList>
    </citation>
    <scope>NUCLEOTIDE SEQUENCE [LARGE SCALE GENOMIC DNA]</scope>
    <source>
        <strain evidence="1 4">FSL R10-0802</strain>
        <strain evidence="2 3">FSL R10-1594</strain>
    </source>
</reference>
<comment type="caution">
    <text evidence="2">The sequence shown here is derived from an EMBL/GenBank/DDBJ whole genome shotgun (WGS) entry which is preliminary data.</text>
</comment>
<evidence type="ECO:0000313" key="1">
    <source>
        <dbReference type="EMBL" id="MQT27531.1"/>
    </source>
</evidence>
<dbReference type="Proteomes" id="UP000443000">
    <property type="component" value="Unassembled WGS sequence"/>
</dbReference>
<protein>
    <submittedName>
        <fullName evidence="2">Uncharacterized protein</fullName>
    </submittedName>
</protein>
<gene>
    <name evidence="2" type="ORF">GHN41_21070</name>
    <name evidence="1" type="ORF">GHN94_17100</name>
</gene>
<evidence type="ECO:0000313" key="2">
    <source>
        <dbReference type="EMBL" id="MQU18919.1"/>
    </source>
</evidence>
<dbReference type="AlphaFoldDB" id="A0A6G1W955"/>
<proteinExistence type="predicted"/>
<organism evidence="2 3">
    <name type="scientific">Pseudomonas helleri</name>
    <dbReference type="NCBI Taxonomy" id="1608996"/>
    <lineage>
        <taxon>Bacteria</taxon>
        <taxon>Pseudomonadati</taxon>
        <taxon>Pseudomonadota</taxon>
        <taxon>Gammaproteobacteria</taxon>
        <taxon>Pseudomonadales</taxon>
        <taxon>Pseudomonadaceae</taxon>
        <taxon>Pseudomonas</taxon>
    </lineage>
</organism>
<dbReference type="EMBL" id="WIVT01000038">
    <property type="protein sequence ID" value="MQU18919.1"/>
    <property type="molecule type" value="Genomic_DNA"/>
</dbReference>
<dbReference type="OrthoDB" id="7031460at2"/>
<keyword evidence="4" id="KW-1185">Reference proteome</keyword>
<dbReference type="RefSeq" id="WP_095025986.1">
    <property type="nucleotide sequence ID" value="NZ_WIVT01000038.1"/>
</dbReference>
<sequence length="63" mass="7082">MTVEAEIKALVDSPVTSYWLRNALLSVLTRDYIDAVKDADVLSDLLNRRATEKLGLDAEVIYK</sequence>
<evidence type="ECO:0000313" key="4">
    <source>
        <dbReference type="Proteomes" id="UP000713985"/>
    </source>
</evidence>